<keyword evidence="6" id="KW-0732">Signal</keyword>
<dbReference type="FunFam" id="2.40.10.10:FF:000034">
    <property type="entry name" value="Eupolytin"/>
    <property type="match status" value="1"/>
</dbReference>
<dbReference type="PROSITE" id="PS00134">
    <property type="entry name" value="TRYPSIN_HIS"/>
    <property type="match status" value="1"/>
</dbReference>
<protein>
    <submittedName>
        <fullName evidence="9">Trypsin-3</fullName>
    </submittedName>
</protein>
<dbReference type="PANTHER" id="PTHR24276:SF91">
    <property type="entry name" value="AT26814P-RELATED"/>
    <property type="match status" value="1"/>
</dbReference>
<name>A0A6J1NI01_BICAN</name>
<dbReference type="PRINTS" id="PR00722">
    <property type="entry name" value="CHYMOTRYPSIN"/>
</dbReference>
<evidence type="ECO:0000259" key="7">
    <source>
        <dbReference type="PROSITE" id="PS50240"/>
    </source>
</evidence>
<organism evidence="8 9">
    <name type="scientific">Bicyclus anynana</name>
    <name type="common">Squinting bush brown butterfly</name>
    <dbReference type="NCBI Taxonomy" id="110368"/>
    <lineage>
        <taxon>Eukaryota</taxon>
        <taxon>Metazoa</taxon>
        <taxon>Ecdysozoa</taxon>
        <taxon>Arthropoda</taxon>
        <taxon>Hexapoda</taxon>
        <taxon>Insecta</taxon>
        <taxon>Pterygota</taxon>
        <taxon>Neoptera</taxon>
        <taxon>Endopterygota</taxon>
        <taxon>Lepidoptera</taxon>
        <taxon>Glossata</taxon>
        <taxon>Ditrysia</taxon>
        <taxon>Papilionoidea</taxon>
        <taxon>Nymphalidae</taxon>
        <taxon>Satyrinae</taxon>
        <taxon>Satyrini</taxon>
        <taxon>Mycalesina</taxon>
        <taxon>Bicyclus</taxon>
    </lineage>
</organism>
<dbReference type="GeneID" id="112050563"/>
<dbReference type="AlphaFoldDB" id="A0A6J1NI01"/>
<dbReference type="Pfam" id="PF00089">
    <property type="entry name" value="Trypsin"/>
    <property type="match status" value="1"/>
</dbReference>
<reference evidence="9" key="1">
    <citation type="submission" date="2025-08" db="UniProtKB">
        <authorList>
            <consortium name="RefSeq"/>
        </authorList>
    </citation>
    <scope>IDENTIFICATION</scope>
</reference>
<keyword evidence="4" id="KW-0720">Serine protease</keyword>
<dbReference type="SUPFAM" id="SSF50494">
    <property type="entry name" value="Trypsin-like serine proteases"/>
    <property type="match status" value="1"/>
</dbReference>
<evidence type="ECO:0000256" key="1">
    <source>
        <dbReference type="ARBA" id="ARBA00007664"/>
    </source>
</evidence>
<evidence type="ECO:0000256" key="5">
    <source>
        <dbReference type="ARBA" id="ARBA00023157"/>
    </source>
</evidence>
<dbReference type="InterPro" id="IPR050430">
    <property type="entry name" value="Peptidase_S1"/>
</dbReference>
<evidence type="ECO:0000256" key="2">
    <source>
        <dbReference type="ARBA" id="ARBA00022670"/>
    </source>
</evidence>
<dbReference type="InterPro" id="IPR009003">
    <property type="entry name" value="Peptidase_S1_PA"/>
</dbReference>
<dbReference type="InterPro" id="IPR001254">
    <property type="entry name" value="Trypsin_dom"/>
</dbReference>
<dbReference type="InterPro" id="IPR018114">
    <property type="entry name" value="TRYPSIN_HIS"/>
</dbReference>
<dbReference type="PROSITE" id="PS50240">
    <property type="entry name" value="TRYPSIN_DOM"/>
    <property type="match status" value="1"/>
</dbReference>
<evidence type="ECO:0000256" key="6">
    <source>
        <dbReference type="SAM" id="SignalP"/>
    </source>
</evidence>
<feature type="chain" id="PRO_5026841890" evidence="6">
    <location>
        <begin position="18"/>
        <end position="266"/>
    </location>
</feature>
<gene>
    <name evidence="9" type="primary">LOC112050563</name>
</gene>
<feature type="domain" description="Peptidase S1" evidence="7">
    <location>
        <begin position="41"/>
        <end position="265"/>
    </location>
</feature>
<evidence type="ECO:0000256" key="4">
    <source>
        <dbReference type="ARBA" id="ARBA00022825"/>
    </source>
</evidence>
<feature type="signal peptide" evidence="6">
    <location>
        <begin position="1"/>
        <end position="17"/>
    </location>
</feature>
<keyword evidence="5" id="KW-1015">Disulfide bond</keyword>
<sequence length="266" mass="29054">MWCYIWCSVFVVGLCASEIILSEKYPLFETNRVVTRVDERIVGGEEANIEDYPHQVSFIVNNSYFCGGFIVSERYILTAAHCAQNVDPSTVVLRAGSSFRKNGTVIPIIEIVPHPEYDDPPFDKDVAYIKTAEPIQFSETMQPVAIAPRNRPVSGQINVSGWGRLQQGASSIPNRLMAVSLPVVNYWQCFLVYPTTLTRNQLCAGNFYFGGKGTCQGDSGGTAVQDNLAVGIVSYGRGCGSAFAPSVFANIASPTIRDFISKNTGL</sequence>
<dbReference type="CDD" id="cd00190">
    <property type="entry name" value="Tryp_SPc"/>
    <property type="match status" value="1"/>
</dbReference>
<keyword evidence="2" id="KW-0645">Protease</keyword>
<proteinExistence type="inferred from homology"/>
<dbReference type="GO" id="GO:0004252">
    <property type="term" value="F:serine-type endopeptidase activity"/>
    <property type="evidence" value="ECO:0007669"/>
    <property type="project" value="InterPro"/>
</dbReference>
<dbReference type="InterPro" id="IPR001314">
    <property type="entry name" value="Peptidase_S1A"/>
</dbReference>
<dbReference type="Proteomes" id="UP001652582">
    <property type="component" value="Chromosome 6"/>
</dbReference>
<dbReference type="Gene3D" id="2.40.10.10">
    <property type="entry name" value="Trypsin-like serine proteases"/>
    <property type="match status" value="1"/>
</dbReference>
<dbReference type="InterPro" id="IPR043504">
    <property type="entry name" value="Peptidase_S1_PA_chymotrypsin"/>
</dbReference>
<evidence type="ECO:0000313" key="9">
    <source>
        <dbReference type="RefSeq" id="XP_023944622.1"/>
    </source>
</evidence>
<comment type="similarity">
    <text evidence="1">Belongs to the peptidase S1 family.</text>
</comment>
<evidence type="ECO:0000313" key="8">
    <source>
        <dbReference type="Proteomes" id="UP001652582"/>
    </source>
</evidence>
<keyword evidence="8" id="KW-1185">Reference proteome</keyword>
<dbReference type="RefSeq" id="XP_023944622.1">
    <property type="nucleotide sequence ID" value="XM_024088854.2"/>
</dbReference>
<keyword evidence="3" id="KW-0378">Hydrolase</keyword>
<dbReference type="GO" id="GO:0006508">
    <property type="term" value="P:proteolysis"/>
    <property type="evidence" value="ECO:0007669"/>
    <property type="project" value="UniProtKB-KW"/>
</dbReference>
<dbReference type="KEGG" id="bany:112050563"/>
<dbReference type="OrthoDB" id="546450at2759"/>
<accession>A0A6J1NI01</accession>
<dbReference type="SMART" id="SM00020">
    <property type="entry name" value="Tryp_SPc"/>
    <property type="match status" value="1"/>
</dbReference>
<evidence type="ECO:0000256" key="3">
    <source>
        <dbReference type="ARBA" id="ARBA00022801"/>
    </source>
</evidence>
<dbReference type="PANTHER" id="PTHR24276">
    <property type="entry name" value="POLYSERASE-RELATED"/>
    <property type="match status" value="1"/>
</dbReference>